<dbReference type="Pfam" id="PF21229">
    <property type="entry name" value="TdIF1_2nd"/>
    <property type="match status" value="1"/>
</dbReference>
<comment type="subcellular location">
    <subcellularLocation>
        <location evidence="1">Nucleus</location>
    </subcellularLocation>
</comment>
<dbReference type="Pfam" id="PF18192">
    <property type="entry name" value="DNTTIP1_dimer"/>
    <property type="match status" value="1"/>
</dbReference>
<evidence type="ECO:0008006" key="8">
    <source>
        <dbReference type="Google" id="ProtNLM"/>
    </source>
</evidence>
<sequence length="847" mass="93722">MEQSREGDKHRNIERRNTDEGGQKEKLTREVHLRVKGGTSFLGSPIESLDVEWTLWQALSGTMVVQRGTTSWSSPPSVDLQQQTQTVTHIKQEFDPDLNMASLLACSAEQQTIVDWFLTYDVNSFRDEKEMTLVLGQGWYESINTLTMFTPSGHNSVNALTMFTPSGHNSFNALTMFTPSGHNSLNTHTMFTPSGHNSVNALTMFTPSGHNSLNTHTMFTPSGHNSVNALTMFTPSGHNSVNTHTMFTSSGHNSVNALTMFTPSEHNSVNALTMFTPSEHNSVNALTMFTSSGHSSVNTLTMFTPSEHNSVNALTMFTPSGHNSVNTHTMFTPSGHNSVNTHTMFTSSGHNSVNALTMFTPSGHNSVNPLTMFTPSGHNSRNTFNMRQVNLSNLGLRSSYRNHIPLSRFRGRCLTSPAKSLDLLRQNIQSAINKEIDAIIKKYLEKFFQPAVDNIRSNLGGNCVTEDHVRDICRQILEEAKQMYCSGSQSRGSSPYNELSDSETGSIGEYRFGRPTSKSPLFRKRKESDTDSEASQSARRKRSKPRGVGSLLPSPTKHIRGEPLRHEGPKWDPTRILKRTLFVMGARQVPCLRANKVLGFGQTRGRLYIKHPGLLKYSGDQEDKEWLSRHNLMPPSGGKAYLMVLDDIRELAETDEYRSVITLAETDEYRSVITLAETDEYRSVITPAETDEYRSVITPAETDKYRNNPNLLLHELKGFEAPDFMLRKIRAFVCHMRTDAADCKKLPQSDLLDGTETAAHLVLGVDCVSSAMTPPATVLDSGPPTPSEALDLLECSSVATLGSHHSDSSPYMTLQEVSPSPHHHNSSLSALLAGHIASDNSQEGAPE</sequence>
<feature type="compositionally biased region" description="Polar residues" evidence="4">
    <location>
        <begin position="808"/>
        <end position="817"/>
    </location>
</feature>
<evidence type="ECO:0000256" key="3">
    <source>
        <dbReference type="ARBA" id="ARBA00023242"/>
    </source>
</evidence>
<dbReference type="AlphaFoldDB" id="A0A7R9GX90"/>
<dbReference type="GO" id="GO:0005634">
    <property type="term" value="C:nucleus"/>
    <property type="evidence" value="ECO:0007669"/>
    <property type="project" value="UniProtKB-SubCell"/>
</dbReference>
<dbReference type="InterPro" id="IPR026064">
    <property type="entry name" value="TdIF1"/>
</dbReference>
<keyword evidence="2" id="KW-0238">DNA-binding</keyword>
<evidence type="ECO:0000256" key="4">
    <source>
        <dbReference type="SAM" id="MobiDB-lite"/>
    </source>
</evidence>
<evidence type="ECO:0000313" key="7">
    <source>
        <dbReference type="EMBL" id="CAD7398163.1"/>
    </source>
</evidence>
<accession>A0A7R9GX90</accession>
<feature type="region of interest" description="Disordered" evidence="4">
    <location>
        <begin position="484"/>
        <end position="567"/>
    </location>
</feature>
<keyword evidence="3" id="KW-0539">Nucleus</keyword>
<evidence type="ECO:0000259" key="6">
    <source>
        <dbReference type="Pfam" id="PF21229"/>
    </source>
</evidence>
<gene>
    <name evidence="7" type="ORF">TPSB3V08_LOCUS1540</name>
</gene>
<evidence type="ECO:0000256" key="2">
    <source>
        <dbReference type="ARBA" id="ARBA00023125"/>
    </source>
</evidence>
<evidence type="ECO:0000256" key="1">
    <source>
        <dbReference type="ARBA" id="ARBA00004123"/>
    </source>
</evidence>
<dbReference type="GO" id="GO:0031491">
    <property type="term" value="F:nucleosome binding"/>
    <property type="evidence" value="ECO:0007669"/>
    <property type="project" value="TreeGrafter"/>
</dbReference>
<feature type="compositionally biased region" description="Polar residues" evidence="4">
    <location>
        <begin position="485"/>
        <end position="505"/>
    </location>
</feature>
<feature type="domain" description="TdIF1 C-terminal" evidence="6">
    <location>
        <begin position="580"/>
        <end position="665"/>
    </location>
</feature>
<reference evidence="7" key="1">
    <citation type="submission" date="2020-11" db="EMBL/GenBank/DDBJ databases">
        <authorList>
            <person name="Tran Van P."/>
        </authorList>
    </citation>
    <scope>NUCLEOTIDE SEQUENCE</scope>
</reference>
<dbReference type="InterPro" id="IPR041384">
    <property type="entry name" value="DNTTIP1_dimer"/>
</dbReference>
<name>A0A7R9GX90_TIMPO</name>
<dbReference type="PANTHER" id="PTHR23399">
    <property type="entry name" value="DEOXYNUCLEOTIDYLTRANSFERASE TERMINAL-INTERACTING PROTEIN 1"/>
    <property type="match status" value="1"/>
</dbReference>
<feature type="region of interest" description="Disordered" evidence="4">
    <location>
        <begin position="1"/>
        <end position="28"/>
    </location>
</feature>
<feature type="region of interest" description="Disordered" evidence="4">
    <location>
        <begin position="804"/>
        <end position="826"/>
    </location>
</feature>
<evidence type="ECO:0000259" key="5">
    <source>
        <dbReference type="Pfam" id="PF18192"/>
    </source>
</evidence>
<dbReference type="EMBL" id="OD000558">
    <property type="protein sequence ID" value="CAD7398163.1"/>
    <property type="molecule type" value="Genomic_DNA"/>
</dbReference>
<organism evidence="7">
    <name type="scientific">Timema poppense</name>
    <name type="common">Walking stick</name>
    <dbReference type="NCBI Taxonomy" id="170557"/>
    <lineage>
        <taxon>Eukaryota</taxon>
        <taxon>Metazoa</taxon>
        <taxon>Ecdysozoa</taxon>
        <taxon>Arthropoda</taxon>
        <taxon>Hexapoda</taxon>
        <taxon>Insecta</taxon>
        <taxon>Pterygota</taxon>
        <taxon>Neoptera</taxon>
        <taxon>Polyneoptera</taxon>
        <taxon>Phasmatodea</taxon>
        <taxon>Timematodea</taxon>
        <taxon>Timematoidea</taxon>
        <taxon>Timematidae</taxon>
        <taxon>Timema</taxon>
    </lineage>
</organism>
<dbReference type="PANTHER" id="PTHR23399:SF2">
    <property type="entry name" value="DEOXYNUCLEOTIDYLTRANSFERASE TERMINAL-INTERACTING PROTEIN 1"/>
    <property type="match status" value="1"/>
</dbReference>
<dbReference type="GO" id="GO:0003677">
    <property type="term" value="F:DNA binding"/>
    <property type="evidence" value="ECO:0007669"/>
    <property type="project" value="UniProtKB-KW"/>
</dbReference>
<proteinExistence type="predicted"/>
<dbReference type="InterPro" id="IPR049121">
    <property type="entry name" value="TdIF1_C"/>
</dbReference>
<protein>
    <recommendedName>
        <fullName evidence="8">DNTTIP1 dimerisation domain-containing protein</fullName>
    </recommendedName>
</protein>
<feature type="domain" description="DNTTIP1 dimerisation" evidence="5">
    <location>
        <begin position="419"/>
        <end position="485"/>
    </location>
</feature>